<dbReference type="AlphaFoldDB" id="A0AB39D3H5"/>
<evidence type="ECO:0000256" key="1">
    <source>
        <dbReference type="SAM" id="MobiDB-lite"/>
    </source>
</evidence>
<sequence length="189" mass="20567">MSTSSAVSICSNALQRLGSKPITSFEDGTVHAGLAANLWPGVRDALLRSHPWNCATKRVILAPAAEPPAFDYSHKFMLPGDWLKTLQVGKRGMVPSFQVEGRCILSSTTQLPLVYIFRNENTATWDDSLVNAATLAMAAAMAYPVTASASMRDSMLQEAQFELKRAKADDGQDSPPEEFEASGLMRARF</sequence>
<accession>A0AB39D3H5</accession>
<feature type="region of interest" description="Disordered" evidence="1">
    <location>
        <begin position="165"/>
        <end position="189"/>
    </location>
</feature>
<name>A0AB39D3H5_9BURK</name>
<reference evidence="2" key="1">
    <citation type="submission" date="2024-05" db="EMBL/GenBank/DDBJ databases">
        <authorList>
            <person name="Luo Y.-C."/>
            <person name="Nicholds J."/>
            <person name="Mortimer T."/>
            <person name="Maboni G."/>
        </authorList>
    </citation>
    <scope>NUCLEOTIDE SEQUENCE</scope>
    <source>
        <strain evidence="2">151836</strain>
    </source>
</reference>
<dbReference type="RefSeq" id="WP_368640583.1">
    <property type="nucleotide sequence ID" value="NZ_CP158254.1"/>
</dbReference>
<gene>
    <name evidence="2" type="ORF">ABRZ04_05220</name>
</gene>
<organism evidence="2">
    <name type="scientific">Castellaniella ginsengisoli</name>
    <dbReference type="NCBI Taxonomy" id="546114"/>
    <lineage>
        <taxon>Bacteria</taxon>
        <taxon>Pseudomonadati</taxon>
        <taxon>Pseudomonadota</taxon>
        <taxon>Betaproteobacteria</taxon>
        <taxon>Burkholderiales</taxon>
        <taxon>Alcaligenaceae</taxon>
        <taxon>Castellaniella</taxon>
    </lineage>
</organism>
<evidence type="ECO:0008006" key="3">
    <source>
        <dbReference type="Google" id="ProtNLM"/>
    </source>
</evidence>
<feature type="compositionally biased region" description="Acidic residues" evidence="1">
    <location>
        <begin position="171"/>
        <end position="180"/>
    </location>
</feature>
<protein>
    <recommendedName>
        <fullName evidence="3">Phage tail protein</fullName>
    </recommendedName>
</protein>
<evidence type="ECO:0000313" key="2">
    <source>
        <dbReference type="EMBL" id="XDJ48466.1"/>
    </source>
</evidence>
<dbReference type="EMBL" id="CP158254">
    <property type="protein sequence ID" value="XDJ48466.1"/>
    <property type="molecule type" value="Genomic_DNA"/>
</dbReference>
<proteinExistence type="predicted"/>